<dbReference type="RefSeq" id="WP_078771386.1">
    <property type="nucleotide sequence ID" value="NZ_CBCSBR010000021.1"/>
</dbReference>
<keyword evidence="2" id="KW-1185">Reference proteome</keyword>
<sequence length="256" mass="28550">MNKLIPALGFITLISCGKQENKTSVITTEKTEHIVQDTTASKITFHKADGKAVLLGNDIKLLDGNFKEIKDISNLNEQLVDITEVSDLTYKANPADEHCQEFRYVKMKTRDTEGYVDGRKVYGPTKDARVKTVKTGSNEVSFTPTAYFGIGVSDDDGLTGCSVNTPILFSDKSAKYEGLVKMVKNKNYESDYPYFELKNDDGANDEILNIEKQGDKYLLTIKRMYQEGGANLLVAVSKDKSGKFVAEILENKRTEE</sequence>
<dbReference type="EMBL" id="MAHX01000013">
    <property type="protein sequence ID" value="OPC65762.1"/>
    <property type="molecule type" value="Genomic_DNA"/>
</dbReference>
<evidence type="ECO:0000313" key="1">
    <source>
        <dbReference type="EMBL" id="OPC65762.1"/>
    </source>
</evidence>
<comment type="caution">
    <text evidence="1">The sequence shown here is derived from an EMBL/GenBank/DDBJ whole genome shotgun (WGS) entry which is preliminary data.</text>
</comment>
<gene>
    <name evidence="1" type="ORF">BAZ10_00545</name>
</gene>
<dbReference type="Proteomes" id="UP000190813">
    <property type="component" value="Unassembled WGS sequence"/>
</dbReference>
<protein>
    <recommendedName>
        <fullName evidence="3">Lipoprotein</fullName>
    </recommendedName>
</protein>
<evidence type="ECO:0008006" key="3">
    <source>
        <dbReference type="Google" id="ProtNLM"/>
    </source>
</evidence>
<dbReference type="AlphaFoldDB" id="A0A1T3MM71"/>
<dbReference type="PROSITE" id="PS51257">
    <property type="entry name" value="PROKAR_LIPOPROTEIN"/>
    <property type="match status" value="1"/>
</dbReference>
<organism evidence="1 2">
    <name type="scientific">Elizabethkingia occulta</name>
    <dbReference type="NCBI Taxonomy" id="1867263"/>
    <lineage>
        <taxon>Bacteria</taxon>
        <taxon>Pseudomonadati</taxon>
        <taxon>Bacteroidota</taxon>
        <taxon>Flavobacteriia</taxon>
        <taxon>Flavobacteriales</taxon>
        <taxon>Weeksellaceae</taxon>
        <taxon>Elizabethkingia</taxon>
    </lineage>
</organism>
<evidence type="ECO:0000313" key="2">
    <source>
        <dbReference type="Proteomes" id="UP000190813"/>
    </source>
</evidence>
<proteinExistence type="predicted"/>
<accession>A0A1T3MM71</accession>
<name>A0A1T3MM71_9FLAO</name>
<reference evidence="1 2" key="1">
    <citation type="submission" date="2016-06" db="EMBL/GenBank/DDBJ databases">
        <title>Revisiting the taxonomy of the Elizabethkingia Genus based on Whole-Genome Sequencing, Optical Mapping, and MALDI-TOF.</title>
        <authorList>
            <person name="Nicholson A.C."/>
        </authorList>
    </citation>
    <scope>NUCLEOTIDE SEQUENCE [LARGE SCALE GENOMIC DNA]</scope>
    <source>
        <strain evidence="1 2">G4070</strain>
    </source>
</reference>